<keyword evidence="7" id="KW-0723">Serine/threonine-protein kinase</keyword>
<dbReference type="InterPro" id="IPR000719">
    <property type="entry name" value="Prot_kinase_dom"/>
</dbReference>
<dbReference type="AlphaFoldDB" id="A0A6G1KPG2"/>
<evidence type="ECO:0000313" key="10">
    <source>
        <dbReference type="EMBL" id="KAF2714217.1"/>
    </source>
</evidence>
<evidence type="ECO:0000256" key="7">
    <source>
        <dbReference type="RuleBase" id="RU000304"/>
    </source>
</evidence>
<keyword evidence="8" id="KW-0732">Signal</keyword>
<reference evidence="10" key="1">
    <citation type="journal article" date="2020" name="Stud. Mycol.">
        <title>101 Dothideomycetes genomes: a test case for predicting lifestyles and emergence of pathogens.</title>
        <authorList>
            <person name="Haridas S."/>
            <person name="Albert R."/>
            <person name="Binder M."/>
            <person name="Bloem J."/>
            <person name="Labutti K."/>
            <person name="Salamov A."/>
            <person name="Andreopoulos B."/>
            <person name="Baker S."/>
            <person name="Barry K."/>
            <person name="Bills G."/>
            <person name="Bluhm B."/>
            <person name="Cannon C."/>
            <person name="Castanera R."/>
            <person name="Culley D."/>
            <person name="Daum C."/>
            <person name="Ezra D."/>
            <person name="Gonzalez J."/>
            <person name="Henrissat B."/>
            <person name="Kuo A."/>
            <person name="Liang C."/>
            <person name="Lipzen A."/>
            <person name="Lutzoni F."/>
            <person name="Magnuson J."/>
            <person name="Mondo S."/>
            <person name="Nolan M."/>
            <person name="Ohm R."/>
            <person name="Pangilinan J."/>
            <person name="Park H.-J."/>
            <person name="Ramirez L."/>
            <person name="Alfaro M."/>
            <person name="Sun H."/>
            <person name="Tritt A."/>
            <person name="Yoshinaga Y."/>
            <person name="Zwiers L.-H."/>
            <person name="Turgeon B."/>
            <person name="Goodwin S."/>
            <person name="Spatafora J."/>
            <person name="Crous P."/>
            <person name="Grigoriev I."/>
        </authorList>
    </citation>
    <scope>NUCLEOTIDE SEQUENCE</scope>
    <source>
        <strain evidence="10">CBS 279.74</strain>
    </source>
</reference>
<sequence length="441" mass="50019">MNATSSNFYQYFILGLFLESSFTVPTSNDSFSVDNRTSEPLLGKKERETIPRLLEHEVTPRLVITDSFDWSGTGKGKHVDFGPDETLPLDIGRQLGRGATGDVHETKIRNVAVAVKQRHLFRTIPDSAPFKREMSNLERLSGHDHIVKIVGSFTHNRIIGLLIWPVAICDLRTFLDDLDKWPPVVQFDMVSISKEGLVDFIGSERVRRFESLHVLVPTSIDGKIEYDLENGVYSRIDQAFGCLSGALAYVHGQKIKHKDLKPQNILMTADNIYITDFGTSTDFGASVASETENGIRGTPKYFAPEVAAYLPSGRSADVFSLGCIFLEMVYVICPIPLQELERRLPDRDHSYHANLGRVSEWIDHLWGQDTHVDPGDLLFWVKRMLQHNPRERPRTSVVFKMLRDEQVTSSSSYRYHDGVEREIYHEYVLCGACCQDLVILE</sequence>
<dbReference type="EMBL" id="MU005765">
    <property type="protein sequence ID" value="KAF2714217.1"/>
    <property type="molecule type" value="Genomic_DNA"/>
</dbReference>
<keyword evidence="11" id="KW-1185">Reference proteome</keyword>
<evidence type="ECO:0000256" key="5">
    <source>
        <dbReference type="ARBA" id="ARBA00037982"/>
    </source>
</evidence>
<evidence type="ECO:0000256" key="6">
    <source>
        <dbReference type="PROSITE-ProRule" id="PRU10141"/>
    </source>
</evidence>
<keyword evidence="1" id="KW-0808">Transferase</keyword>
<evidence type="ECO:0000256" key="4">
    <source>
        <dbReference type="ARBA" id="ARBA00022840"/>
    </source>
</evidence>
<dbReference type="PROSITE" id="PS00108">
    <property type="entry name" value="PROTEIN_KINASE_ST"/>
    <property type="match status" value="1"/>
</dbReference>
<dbReference type="Gene3D" id="1.10.510.10">
    <property type="entry name" value="Transferase(Phosphotransferase) domain 1"/>
    <property type="match status" value="1"/>
</dbReference>
<dbReference type="InterPro" id="IPR017441">
    <property type="entry name" value="Protein_kinase_ATP_BS"/>
</dbReference>
<dbReference type="GO" id="GO:0005737">
    <property type="term" value="C:cytoplasm"/>
    <property type="evidence" value="ECO:0007669"/>
    <property type="project" value="TreeGrafter"/>
</dbReference>
<feature type="binding site" evidence="6">
    <location>
        <position position="116"/>
    </location>
    <ligand>
        <name>ATP</name>
        <dbReference type="ChEBI" id="CHEBI:30616"/>
    </ligand>
</feature>
<dbReference type="SUPFAM" id="SSF56112">
    <property type="entry name" value="Protein kinase-like (PK-like)"/>
    <property type="match status" value="1"/>
</dbReference>
<dbReference type="InterPro" id="IPR050339">
    <property type="entry name" value="CC_SR_Kinase"/>
</dbReference>
<dbReference type="PROSITE" id="PS50011">
    <property type="entry name" value="PROTEIN_KINASE_DOM"/>
    <property type="match status" value="1"/>
</dbReference>
<gene>
    <name evidence="10" type="ORF">K504DRAFT_531058</name>
</gene>
<evidence type="ECO:0000313" key="11">
    <source>
        <dbReference type="Proteomes" id="UP000799428"/>
    </source>
</evidence>
<name>A0A6G1KPG2_9PLEO</name>
<keyword evidence="3 10" id="KW-0418">Kinase</keyword>
<evidence type="ECO:0000256" key="1">
    <source>
        <dbReference type="ARBA" id="ARBA00022679"/>
    </source>
</evidence>
<dbReference type="GO" id="GO:0005634">
    <property type="term" value="C:nucleus"/>
    <property type="evidence" value="ECO:0007669"/>
    <property type="project" value="TreeGrafter"/>
</dbReference>
<organism evidence="10 11">
    <name type="scientific">Pleomassaria siparia CBS 279.74</name>
    <dbReference type="NCBI Taxonomy" id="1314801"/>
    <lineage>
        <taxon>Eukaryota</taxon>
        <taxon>Fungi</taxon>
        <taxon>Dikarya</taxon>
        <taxon>Ascomycota</taxon>
        <taxon>Pezizomycotina</taxon>
        <taxon>Dothideomycetes</taxon>
        <taxon>Pleosporomycetidae</taxon>
        <taxon>Pleosporales</taxon>
        <taxon>Pleomassariaceae</taxon>
        <taxon>Pleomassaria</taxon>
    </lineage>
</organism>
<dbReference type="Gene3D" id="3.30.200.20">
    <property type="entry name" value="Phosphorylase Kinase, domain 1"/>
    <property type="match status" value="1"/>
</dbReference>
<feature type="chain" id="PRO_5026255679" evidence="8">
    <location>
        <begin position="24"/>
        <end position="441"/>
    </location>
</feature>
<dbReference type="PROSITE" id="PS00107">
    <property type="entry name" value="PROTEIN_KINASE_ATP"/>
    <property type="match status" value="1"/>
</dbReference>
<keyword evidence="2 6" id="KW-0547">Nucleotide-binding</keyword>
<evidence type="ECO:0000256" key="8">
    <source>
        <dbReference type="SAM" id="SignalP"/>
    </source>
</evidence>
<feature type="domain" description="Protein kinase" evidence="9">
    <location>
        <begin position="89"/>
        <end position="428"/>
    </location>
</feature>
<dbReference type="OrthoDB" id="4062651at2759"/>
<dbReference type="Proteomes" id="UP000799428">
    <property type="component" value="Unassembled WGS sequence"/>
</dbReference>
<dbReference type="Pfam" id="PF00069">
    <property type="entry name" value="Pkinase"/>
    <property type="match status" value="1"/>
</dbReference>
<accession>A0A6G1KPG2</accession>
<dbReference type="InterPro" id="IPR011009">
    <property type="entry name" value="Kinase-like_dom_sf"/>
</dbReference>
<keyword evidence="4 6" id="KW-0067">ATP-binding</keyword>
<evidence type="ECO:0000256" key="2">
    <source>
        <dbReference type="ARBA" id="ARBA00022741"/>
    </source>
</evidence>
<feature type="signal peptide" evidence="8">
    <location>
        <begin position="1"/>
        <end position="23"/>
    </location>
</feature>
<evidence type="ECO:0000256" key="3">
    <source>
        <dbReference type="ARBA" id="ARBA00022777"/>
    </source>
</evidence>
<proteinExistence type="inferred from homology"/>
<dbReference type="InterPro" id="IPR008271">
    <property type="entry name" value="Ser/Thr_kinase_AS"/>
</dbReference>
<dbReference type="PANTHER" id="PTHR11042:SF190">
    <property type="entry name" value="MITOSIS INHIBITOR PROTEIN KINASE MIK1"/>
    <property type="match status" value="1"/>
</dbReference>
<comment type="similarity">
    <text evidence="5">Belongs to the protein kinase superfamily. Ser/Thr protein kinase family. GCN2 subfamily.</text>
</comment>
<dbReference type="GO" id="GO:0004674">
    <property type="term" value="F:protein serine/threonine kinase activity"/>
    <property type="evidence" value="ECO:0007669"/>
    <property type="project" value="UniProtKB-KW"/>
</dbReference>
<dbReference type="CDD" id="cd00180">
    <property type="entry name" value="PKc"/>
    <property type="match status" value="1"/>
</dbReference>
<protein>
    <submittedName>
        <fullName evidence="10">Kinase-like protein</fullName>
    </submittedName>
</protein>
<dbReference type="GO" id="GO:0110031">
    <property type="term" value="P:negative regulation of G2/MI transition of meiotic cell cycle"/>
    <property type="evidence" value="ECO:0007669"/>
    <property type="project" value="TreeGrafter"/>
</dbReference>
<dbReference type="SMART" id="SM00220">
    <property type="entry name" value="S_TKc"/>
    <property type="match status" value="1"/>
</dbReference>
<evidence type="ECO:0000259" key="9">
    <source>
        <dbReference type="PROSITE" id="PS50011"/>
    </source>
</evidence>
<dbReference type="PANTHER" id="PTHR11042">
    <property type="entry name" value="EUKARYOTIC TRANSLATION INITIATION FACTOR 2-ALPHA KINASE EIF2-ALPHA KINASE -RELATED"/>
    <property type="match status" value="1"/>
</dbReference>
<dbReference type="GO" id="GO:0005524">
    <property type="term" value="F:ATP binding"/>
    <property type="evidence" value="ECO:0007669"/>
    <property type="project" value="UniProtKB-UniRule"/>
</dbReference>